<evidence type="ECO:0008006" key="3">
    <source>
        <dbReference type="Google" id="ProtNLM"/>
    </source>
</evidence>
<dbReference type="InterPro" id="IPR014985">
    <property type="entry name" value="WbqC"/>
</dbReference>
<name>A0A0E9LYB1_9BACT</name>
<sequence>MAACSQAVIELHCHYSRQSYRNRYVIYGANGPMPLTVPVVKESGKKTATKEVRVSYDTPWNEVHWKSIEAAYNSSPYYLYYKDDIEPLFTKKWDLLSDLNAEALRITMECTGVDTPITYSREYHSGNTEMLDLREVIHPKKDFHTDKQFLPRQYRQVFGIEKPFVPNLSILDLIFNKGPESLLVLRDSLTVINHNGRPI</sequence>
<gene>
    <name evidence="1" type="ORF">JCM15548_12836</name>
</gene>
<dbReference type="EMBL" id="BAZW01000025">
    <property type="protein sequence ID" value="GAO30552.1"/>
    <property type="molecule type" value="Genomic_DNA"/>
</dbReference>
<dbReference type="AlphaFoldDB" id="A0A0E9LYB1"/>
<reference evidence="1 2" key="1">
    <citation type="journal article" date="2015" name="Microbes Environ.">
        <title>Distribution and evolution of nitrogen fixation genes in the phylum bacteroidetes.</title>
        <authorList>
            <person name="Inoue J."/>
            <person name="Oshima K."/>
            <person name="Suda W."/>
            <person name="Sakamoto M."/>
            <person name="Iino T."/>
            <person name="Noda S."/>
            <person name="Hongoh Y."/>
            <person name="Hattori M."/>
            <person name="Ohkuma M."/>
        </authorList>
    </citation>
    <scope>NUCLEOTIDE SEQUENCE [LARGE SCALE GENOMIC DNA]</scope>
    <source>
        <strain evidence="1">JCM 15548</strain>
    </source>
</reference>
<dbReference type="Pfam" id="PF08889">
    <property type="entry name" value="WbqC"/>
    <property type="match status" value="2"/>
</dbReference>
<dbReference type="STRING" id="1236989.JCM15548_12836"/>
<organism evidence="1 2">
    <name type="scientific">Geofilum rubicundum JCM 15548</name>
    <dbReference type="NCBI Taxonomy" id="1236989"/>
    <lineage>
        <taxon>Bacteria</taxon>
        <taxon>Pseudomonadati</taxon>
        <taxon>Bacteroidota</taxon>
        <taxon>Bacteroidia</taxon>
        <taxon>Marinilabiliales</taxon>
        <taxon>Marinilabiliaceae</taxon>
        <taxon>Geofilum</taxon>
    </lineage>
</organism>
<proteinExistence type="predicted"/>
<evidence type="ECO:0000313" key="1">
    <source>
        <dbReference type="EMBL" id="GAO30552.1"/>
    </source>
</evidence>
<comment type="caution">
    <text evidence="1">The sequence shown here is derived from an EMBL/GenBank/DDBJ whole genome shotgun (WGS) entry which is preliminary data.</text>
</comment>
<evidence type="ECO:0000313" key="2">
    <source>
        <dbReference type="Proteomes" id="UP000032900"/>
    </source>
</evidence>
<keyword evidence="2" id="KW-1185">Reference proteome</keyword>
<protein>
    <recommendedName>
        <fullName evidence="3">WbqC-like protein</fullName>
    </recommendedName>
</protein>
<accession>A0A0E9LYB1</accession>
<dbReference type="Proteomes" id="UP000032900">
    <property type="component" value="Unassembled WGS sequence"/>
</dbReference>